<dbReference type="Proteomes" id="UP000033616">
    <property type="component" value="Unassembled WGS sequence"/>
</dbReference>
<dbReference type="AlphaFoldDB" id="A0A0F3MSC7"/>
<dbReference type="STRING" id="1359168.OCHUTO_0036"/>
<dbReference type="PATRIC" id="fig|1359168.3.peg.38"/>
<comment type="caution">
    <text evidence="1">The sequence shown here is derived from an EMBL/GenBank/DDBJ whole genome shotgun (WGS) entry which is preliminary data.</text>
</comment>
<sequence>MYFIVKISGANQDDSAKFDAKILRKNLGEGTELDVQDIMD</sequence>
<proteinExistence type="predicted"/>
<dbReference type="RefSeq" id="WP_269745465.1">
    <property type="nucleotide sequence ID" value="NZ_LANP01000001.1"/>
</dbReference>
<gene>
    <name evidence="1" type="ORF">OCHUTO_0036</name>
</gene>
<name>A0A0F3MSC7_9RICK</name>
<protein>
    <submittedName>
        <fullName evidence="1">Uncharacterized protein</fullName>
    </submittedName>
</protein>
<organism evidence="1 2">
    <name type="scientific">Orientia chuto str. Dubai</name>
    <dbReference type="NCBI Taxonomy" id="1359168"/>
    <lineage>
        <taxon>Bacteria</taxon>
        <taxon>Pseudomonadati</taxon>
        <taxon>Pseudomonadota</taxon>
        <taxon>Alphaproteobacteria</taxon>
        <taxon>Rickettsiales</taxon>
        <taxon>Rickettsiaceae</taxon>
        <taxon>Rickettsieae</taxon>
        <taxon>Orientia</taxon>
    </lineage>
</organism>
<dbReference type="EMBL" id="LANP01000001">
    <property type="protein sequence ID" value="KJV57519.1"/>
    <property type="molecule type" value="Genomic_DNA"/>
</dbReference>
<reference evidence="1 2" key="1">
    <citation type="submission" date="2015-02" db="EMBL/GenBank/DDBJ databases">
        <title>Genome Sequencing of Rickettsiales.</title>
        <authorList>
            <person name="Daugherty S.C."/>
            <person name="Su Q."/>
            <person name="Abolude K."/>
            <person name="Beier-Sexton M."/>
            <person name="Carlyon J.A."/>
            <person name="Carter R."/>
            <person name="Day N.P."/>
            <person name="Dumler S.J."/>
            <person name="Dyachenko V."/>
            <person name="Godinez A."/>
            <person name="Kurtti T.J."/>
            <person name="Lichay M."/>
            <person name="Mullins K.E."/>
            <person name="Ott S."/>
            <person name="Pappas-Brown V."/>
            <person name="Paris D.H."/>
            <person name="Patel P."/>
            <person name="Richards A.L."/>
            <person name="Sadzewicz L."/>
            <person name="Sears K."/>
            <person name="Seidman D."/>
            <person name="Sengamalay N."/>
            <person name="Stenos J."/>
            <person name="Tallon L.J."/>
            <person name="Vincent G."/>
            <person name="Fraser C.M."/>
            <person name="Munderloh U."/>
            <person name="Dunning-Hotopp J.C."/>
        </authorList>
    </citation>
    <scope>NUCLEOTIDE SEQUENCE [LARGE SCALE GENOMIC DNA]</scope>
    <source>
        <strain evidence="1 2">Fuller</strain>
    </source>
</reference>
<accession>A0A0F3MSC7</accession>
<evidence type="ECO:0000313" key="1">
    <source>
        <dbReference type="EMBL" id="KJV57519.1"/>
    </source>
</evidence>
<evidence type="ECO:0000313" key="2">
    <source>
        <dbReference type="Proteomes" id="UP000033616"/>
    </source>
</evidence>
<keyword evidence="2" id="KW-1185">Reference proteome</keyword>